<evidence type="ECO:0000313" key="2">
    <source>
        <dbReference type="EMBL" id="KKN21315.1"/>
    </source>
</evidence>
<accession>A0A0F9NPC8</accession>
<dbReference type="AlphaFoldDB" id="A0A0F9NPC8"/>
<evidence type="ECO:0000256" key="1">
    <source>
        <dbReference type="SAM" id="MobiDB-lite"/>
    </source>
</evidence>
<reference evidence="2" key="1">
    <citation type="journal article" date="2015" name="Nature">
        <title>Complex archaea that bridge the gap between prokaryotes and eukaryotes.</title>
        <authorList>
            <person name="Spang A."/>
            <person name="Saw J.H."/>
            <person name="Jorgensen S.L."/>
            <person name="Zaremba-Niedzwiedzka K."/>
            <person name="Martijn J."/>
            <person name="Lind A.E."/>
            <person name="van Eijk R."/>
            <person name="Schleper C."/>
            <person name="Guy L."/>
            <person name="Ettema T.J."/>
        </authorList>
    </citation>
    <scope>NUCLEOTIDE SEQUENCE</scope>
</reference>
<proteinExistence type="predicted"/>
<comment type="caution">
    <text evidence="2">The sequence shown here is derived from an EMBL/GenBank/DDBJ whole genome shotgun (WGS) entry which is preliminary data.</text>
</comment>
<sequence>MSEYTDYVKDCLIGENKDKTQPEKMKTCAGKWRKKKGLPDPPPKKDKDTDCESILLMSMGGCPTCKEVKEVFKDEIKAGDIQVMDIFKEGKEIAKELKIKDVPAFVCKKKRGAPKKVKGGKIAKHFKKEGYY</sequence>
<name>A0A0F9NPC8_9ZZZZ</name>
<dbReference type="Gene3D" id="3.40.30.10">
    <property type="entry name" value="Glutaredoxin"/>
    <property type="match status" value="1"/>
</dbReference>
<organism evidence="2">
    <name type="scientific">marine sediment metagenome</name>
    <dbReference type="NCBI Taxonomy" id="412755"/>
    <lineage>
        <taxon>unclassified sequences</taxon>
        <taxon>metagenomes</taxon>
        <taxon>ecological metagenomes</taxon>
    </lineage>
</organism>
<gene>
    <name evidence="2" type="ORF">LCGC14_0926570</name>
</gene>
<protein>
    <recommendedName>
        <fullName evidence="3">Thioredoxin-like fold domain-containing protein</fullName>
    </recommendedName>
</protein>
<feature type="region of interest" description="Disordered" evidence="1">
    <location>
        <begin position="20"/>
        <end position="49"/>
    </location>
</feature>
<dbReference type="SUPFAM" id="SSF52833">
    <property type="entry name" value="Thioredoxin-like"/>
    <property type="match status" value="1"/>
</dbReference>
<dbReference type="EMBL" id="LAZR01003158">
    <property type="protein sequence ID" value="KKN21315.1"/>
    <property type="molecule type" value="Genomic_DNA"/>
</dbReference>
<dbReference type="InterPro" id="IPR036249">
    <property type="entry name" value="Thioredoxin-like_sf"/>
</dbReference>
<evidence type="ECO:0008006" key="3">
    <source>
        <dbReference type="Google" id="ProtNLM"/>
    </source>
</evidence>